<dbReference type="RefSeq" id="WP_060740997.1">
    <property type="nucleotide sequence ID" value="NZ_CP012831.1"/>
</dbReference>
<protein>
    <submittedName>
        <fullName evidence="2">Antitoxin</fullName>
    </submittedName>
</protein>
<comment type="similarity">
    <text evidence="1">Belongs to the phD/YefM antitoxin family.</text>
</comment>
<reference evidence="3" key="1">
    <citation type="submission" date="2015-09" db="EMBL/GenBank/DDBJ databases">
        <title>Whole genome sequence of Pseudomonas fluorescens FW300-N2C3.</title>
        <authorList>
            <person name="Ray J."/>
            <person name="Melnyk R."/>
            <person name="Deutschbauer A."/>
        </authorList>
    </citation>
    <scope>NUCLEOTIDE SEQUENCE [LARGE SCALE GENOMIC DNA]</scope>
    <source>
        <strain evidence="3">FW300-N2C3</strain>
    </source>
</reference>
<dbReference type="EMBL" id="CP012831">
    <property type="protein sequence ID" value="ALI08761.1"/>
    <property type="molecule type" value="Genomic_DNA"/>
</dbReference>
<name>A0A0N9W5N2_PSEFL</name>
<dbReference type="InterPro" id="IPR036165">
    <property type="entry name" value="YefM-like_sf"/>
</dbReference>
<accession>A0A0N9W5N2</accession>
<evidence type="ECO:0000256" key="1">
    <source>
        <dbReference type="ARBA" id="ARBA00009981"/>
    </source>
</evidence>
<gene>
    <name evidence="2" type="ORF">AO356_18665</name>
</gene>
<dbReference type="AlphaFoldDB" id="A0A0N9W5N2"/>
<organism evidence="2 3">
    <name type="scientific">Pseudomonas fluorescens</name>
    <dbReference type="NCBI Taxonomy" id="294"/>
    <lineage>
        <taxon>Bacteria</taxon>
        <taxon>Pseudomonadati</taxon>
        <taxon>Pseudomonadota</taxon>
        <taxon>Gammaproteobacteria</taxon>
        <taxon>Pseudomonadales</taxon>
        <taxon>Pseudomonadaceae</taxon>
        <taxon>Pseudomonas</taxon>
    </lineage>
</organism>
<evidence type="ECO:0000313" key="2">
    <source>
        <dbReference type="EMBL" id="ALI08761.1"/>
    </source>
</evidence>
<reference evidence="2 3" key="2">
    <citation type="journal article" date="2018" name="Nature">
        <title>Mutant phenotypes for thousands of bacterial genes of unknown function.</title>
        <authorList>
            <person name="Price M.N."/>
            <person name="Wetmore K.M."/>
            <person name="Waters R.J."/>
            <person name="Callaghan M."/>
            <person name="Ray J."/>
            <person name="Liu H."/>
            <person name="Kuehl J.V."/>
            <person name="Melnyk R.A."/>
            <person name="Lamson J.S."/>
            <person name="Suh Y."/>
            <person name="Carlson H.K."/>
            <person name="Esquivel Z."/>
            <person name="Sadeeshkumar H."/>
            <person name="Chakraborty R."/>
            <person name="Zane G.M."/>
            <person name="Rubin B.E."/>
            <person name="Wall J.D."/>
            <person name="Visel A."/>
            <person name="Bristow J."/>
            <person name="Blow M.J."/>
            <person name="Arkin A.P."/>
            <person name="Deutschbauer A.M."/>
        </authorList>
    </citation>
    <scope>NUCLEOTIDE SEQUENCE [LARGE SCALE GENOMIC DNA]</scope>
    <source>
        <strain evidence="2 3">FW300-N2C3</strain>
    </source>
</reference>
<evidence type="ECO:0000313" key="3">
    <source>
        <dbReference type="Proteomes" id="UP000059425"/>
    </source>
</evidence>
<dbReference type="SUPFAM" id="SSF143120">
    <property type="entry name" value="YefM-like"/>
    <property type="match status" value="1"/>
</dbReference>
<dbReference type="Proteomes" id="UP000059425">
    <property type="component" value="Chromosome"/>
</dbReference>
<sequence length="81" mass="9039">MSEQVQVTLQEAKSQLLQLGARAWQGDKVVITKAGKPYLDLLPHVATPQARKPGRLKGRIRMPSDFDLTPEDIIEGFEGRL</sequence>
<dbReference type="OrthoDB" id="9800503at2"/>
<proteinExistence type="inferred from homology"/>